<feature type="transmembrane region" description="Helical" evidence="5">
    <location>
        <begin position="32"/>
        <end position="53"/>
    </location>
</feature>
<name>A0A7S1VM24_9STRA</name>
<keyword evidence="5" id="KW-0812">Transmembrane</keyword>
<dbReference type="InterPro" id="IPR013083">
    <property type="entry name" value="Znf_RING/FYVE/PHD"/>
</dbReference>
<evidence type="ECO:0000256" key="4">
    <source>
        <dbReference type="PROSITE-ProRule" id="PRU00175"/>
    </source>
</evidence>
<evidence type="ECO:0000256" key="3">
    <source>
        <dbReference type="ARBA" id="ARBA00022833"/>
    </source>
</evidence>
<dbReference type="PANTHER" id="PTHR45798">
    <property type="entry name" value="RING-H2 FINGER PROTEIN ATL61-RELATED-RELATED"/>
    <property type="match status" value="1"/>
</dbReference>
<dbReference type="Pfam" id="PF13639">
    <property type="entry name" value="zf-RING_2"/>
    <property type="match status" value="1"/>
</dbReference>
<evidence type="ECO:0000256" key="2">
    <source>
        <dbReference type="ARBA" id="ARBA00022771"/>
    </source>
</evidence>
<dbReference type="PROSITE" id="PS00518">
    <property type="entry name" value="ZF_RING_1"/>
    <property type="match status" value="1"/>
</dbReference>
<evidence type="ECO:0000313" key="7">
    <source>
        <dbReference type="EMBL" id="CAD9304443.1"/>
    </source>
</evidence>
<dbReference type="SUPFAM" id="SSF57850">
    <property type="entry name" value="RING/U-box"/>
    <property type="match status" value="1"/>
</dbReference>
<organism evidence="7">
    <name type="scientific">Grammatophora oceanica</name>
    <dbReference type="NCBI Taxonomy" id="210454"/>
    <lineage>
        <taxon>Eukaryota</taxon>
        <taxon>Sar</taxon>
        <taxon>Stramenopiles</taxon>
        <taxon>Ochrophyta</taxon>
        <taxon>Bacillariophyta</taxon>
        <taxon>Fragilariophyceae</taxon>
        <taxon>Fragilariophycidae</taxon>
        <taxon>Rhabdonematales</taxon>
        <taxon>Grammatophoraceae</taxon>
        <taxon>Grammatophora</taxon>
    </lineage>
</organism>
<keyword evidence="5" id="KW-0472">Membrane</keyword>
<dbReference type="InterPro" id="IPR017907">
    <property type="entry name" value="Znf_RING_CS"/>
</dbReference>
<dbReference type="PROSITE" id="PS50089">
    <property type="entry name" value="ZF_RING_2"/>
    <property type="match status" value="1"/>
</dbReference>
<dbReference type="PANTHER" id="PTHR45798:SF97">
    <property type="entry name" value="ALCOHOL-SENSITIVE RING FINGER PROTEIN 1"/>
    <property type="match status" value="1"/>
</dbReference>
<keyword evidence="5" id="KW-1133">Transmembrane helix</keyword>
<accession>A0A7S1VM24</accession>
<evidence type="ECO:0000256" key="1">
    <source>
        <dbReference type="ARBA" id="ARBA00022723"/>
    </source>
</evidence>
<keyword evidence="3" id="KW-0862">Zinc</keyword>
<dbReference type="GO" id="GO:0008270">
    <property type="term" value="F:zinc ion binding"/>
    <property type="evidence" value="ECO:0007669"/>
    <property type="project" value="UniProtKB-KW"/>
</dbReference>
<reference evidence="7" key="1">
    <citation type="submission" date="2021-01" db="EMBL/GenBank/DDBJ databases">
        <authorList>
            <person name="Corre E."/>
            <person name="Pelletier E."/>
            <person name="Niang G."/>
            <person name="Scheremetjew M."/>
            <person name="Finn R."/>
            <person name="Kale V."/>
            <person name="Holt S."/>
            <person name="Cochrane G."/>
            <person name="Meng A."/>
            <person name="Brown T."/>
            <person name="Cohen L."/>
        </authorList>
    </citation>
    <scope>NUCLEOTIDE SEQUENCE</scope>
    <source>
        <strain evidence="7">CCMP 410</strain>
    </source>
</reference>
<evidence type="ECO:0000256" key="5">
    <source>
        <dbReference type="SAM" id="Phobius"/>
    </source>
</evidence>
<dbReference type="Gene3D" id="3.30.40.10">
    <property type="entry name" value="Zinc/RING finger domain, C3HC4 (zinc finger)"/>
    <property type="match status" value="1"/>
</dbReference>
<keyword evidence="1" id="KW-0479">Metal-binding</keyword>
<dbReference type="EMBL" id="HBGK01044731">
    <property type="protein sequence ID" value="CAD9304443.1"/>
    <property type="molecule type" value="Transcribed_RNA"/>
</dbReference>
<protein>
    <recommendedName>
        <fullName evidence="6">RING-type domain-containing protein</fullName>
    </recommendedName>
</protein>
<dbReference type="SMART" id="SM00184">
    <property type="entry name" value="RING"/>
    <property type="match status" value="1"/>
</dbReference>
<proteinExistence type="predicted"/>
<dbReference type="AlphaFoldDB" id="A0A7S1VM24"/>
<sequence length="200" mass="22245">MVPSDASADCFCSSEHSMFSSLCDGSSPLPTITIFTIVLIAPQVIVISVSRLLNFASQQTRLFDILQRLGWVLYHYKEPAASKKCGGYLEIQTYRKLGGCHEDCPICLNEFAPTSQISYGPCGHIFCKECIAQWLDKGEHSCPCCRSQIVTPFYAYVSRSIAVTLFGDDAELILSPFAQRWRRDSSFFPHNTRVGLAPSV</sequence>
<keyword evidence="2 4" id="KW-0863">Zinc-finger</keyword>
<evidence type="ECO:0000259" key="6">
    <source>
        <dbReference type="PROSITE" id="PS50089"/>
    </source>
</evidence>
<dbReference type="InterPro" id="IPR052788">
    <property type="entry name" value="RING-type_E3_ligase_ATL"/>
</dbReference>
<dbReference type="InterPro" id="IPR001841">
    <property type="entry name" value="Znf_RING"/>
</dbReference>
<feature type="domain" description="RING-type" evidence="6">
    <location>
        <begin position="104"/>
        <end position="146"/>
    </location>
</feature>
<gene>
    <name evidence="7" type="ORF">GOCE00092_LOCUS23499</name>
</gene>